<comment type="caution">
    <text evidence="4">The sequence shown here is derived from an EMBL/GenBank/DDBJ whole genome shotgun (WGS) entry which is preliminary data.</text>
</comment>
<accession>A0A510Y320</accession>
<dbReference type="SUPFAM" id="SSF53756">
    <property type="entry name" value="UDP-Glycosyltransferase/glycogen phosphorylase"/>
    <property type="match status" value="1"/>
</dbReference>
<dbReference type="InterPro" id="IPR001296">
    <property type="entry name" value="Glyco_trans_1"/>
</dbReference>
<evidence type="ECO:0000313" key="4">
    <source>
        <dbReference type="EMBL" id="GEK57712.1"/>
    </source>
</evidence>
<dbReference type="Proteomes" id="UP000321051">
    <property type="component" value="Unassembled WGS sequence"/>
</dbReference>
<evidence type="ECO:0000313" key="5">
    <source>
        <dbReference type="Proteomes" id="UP000321051"/>
    </source>
</evidence>
<reference evidence="4 5" key="1">
    <citation type="submission" date="2019-07" db="EMBL/GenBank/DDBJ databases">
        <title>Whole genome shotgun sequence of Marinococcus halophilus NBRC 102359.</title>
        <authorList>
            <person name="Hosoyama A."/>
            <person name="Uohara A."/>
            <person name="Ohji S."/>
            <person name="Ichikawa N."/>
        </authorList>
    </citation>
    <scope>NUCLEOTIDE SEQUENCE [LARGE SCALE GENOMIC DNA]</scope>
    <source>
        <strain evidence="4 5">NBRC 102359</strain>
    </source>
</reference>
<name>A0A510Y320_MARHA</name>
<keyword evidence="5" id="KW-1185">Reference proteome</keyword>
<feature type="domain" description="Glycosyl transferase family 1" evidence="2">
    <location>
        <begin position="225"/>
        <end position="387"/>
    </location>
</feature>
<evidence type="ECO:0000259" key="3">
    <source>
        <dbReference type="Pfam" id="PF13579"/>
    </source>
</evidence>
<dbReference type="EMBL" id="BJUN01000002">
    <property type="protein sequence ID" value="GEK57712.1"/>
    <property type="molecule type" value="Genomic_DNA"/>
</dbReference>
<dbReference type="GO" id="GO:0009103">
    <property type="term" value="P:lipopolysaccharide biosynthetic process"/>
    <property type="evidence" value="ECO:0007669"/>
    <property type="project" value="TreeGrafter"/>
</dbReference>
<gene>
    <name evidence="4" type="ORF">MHA01_06170</name>
</gene>
<feature type="domain" description="Glycosyltransferase subfamily 4-like N-terminal" evidence="3">
    <location>
        <begin position="22"/>
        <end position="193"/>
    </location>
</feature>
<keyword evidence="1 4" id="KW-0808">Transferase</keyword>
<protein>
    <submittedName>
        <fullName evidence="4">Glycosyltransferase WbuB</fullName>
    </submittedName>
</protein>
<evidence type="ECO:0000259" key="2">
    <source>
        <dbReference type="Pfam" id="PF00534"/>
    </source>
</evidence>
<dbReference type="GO" id="GO:0016757">
    <property type="term" value="F:glycosyltransferase activity"/>
    <property type="evidence" value="ECO:0007669"/>
    <property type="project" value="InterPro"/>
</dbReference>
<organism evidence="4 5">
    <name type="scientific">Marinococcus halophilus</name>
    <dbReference type="NCBI Taxonomy" id="1371"/>
    <lineage>
        <taxon>Bacteria</taxon>
        <taxon>Bacillati</taxon>
        <taxon>Bacillota</taxon>
        <taxon>Bacilli</taxon>
        <taxon>Bacillales</taxon>
        <taxon>Bacillaceae</taxon>
        <taxon>Marinococcus</taxon>
    </lineage>
</organism>
<dbReference type="Gene3D" id="3.40.50.2000">
    <property type="entry name" value="Glycogen Phosphorylase B"/>
    <property type="match status" value="2"/>
</dbReference>
<evidence type="ECO:0000256" key="1">
    <source>
        <dbReference type="ARBA" id="ARBA00022679"/>
    </source>
</evidence>
<dbReference type="OrthoDB" id="9811902at2"/>
<dbReference type="AlphaFoldDB" id="A0A510Y320"/>
<dbReference type="Pfam" id="PF13579">
    <property type="entry name" value="Glyco_trans_4_4"/>
    <property type="match status" value="1"/>
</dbReference>
<dbReference type="PANTHER" id="PTHR46401:SF2">
    <property type="entry name" value="GLYCOSYLTRANSFERASE WBBK-RELATED"/>
    <property type="match status" value="1"/>
</dbReference>
<sequence length="427" mass="47356">MKKLVFVINYFYPDLASTGQLMTELCEELADDFAITVIAAQPGYAGTEAEETTPPASGYHGSIKVVRVPLPPVNKNSKVSRAKYVALYFTRALHALQKEKNVDLVYTISQPPVLGGLLGTIGKVIKRARHVYNIQDFNPEQAEAAGYVKNQTVLRLAKAVDTVNCALADHVVVVGEDMRTTLRRRFGKRRVPMHSVINNWTNEKTIVPLDKTNPEVQKFLHAHGLENKFIVMYSGNLGLYYDLENLIRLTEKFQSYPDVRFVFIGEGAKKAEIQEFVTKHDLANVLFLPYQPLEFIKYSLNAADVHLVVNQKGIKGVSVPSKIYGVMAAGKPAIGVLEAGSEAEKLLRVSCSGLLAEPKDYAAVEEAITAMYHMDAADRQAMGRAGRAYLDQHLTREVSIGKYRTLFEDLTREKHSAVVSGTKAKPS</sequence>
<dbReference type="InterPro" id="IPR028098">
    <property type="entry name" value="Glyco_trans_4-like_N"/>
</dbReference>
<dbReference type="PANTHER" id="PTHR46401">
    <property type="entry name" value="GLYCOSYLTRANSFERASE WBBK-RELATED"/>
    <property type="match status" value="1"/>
</dbReference>
<dbReference type="Pfam" id="PF00534">
    <property type="entry name" value="Glycos_transf_1"/>
    <property type="match status" value="1"/>
</dbReference>
<proteinExistence type="predicted"/>
<dbReference type="RefSeq" id="WP_094907624.1">
    <property type="nucleotide sequence ID" value="NZ_BJUN01000002.1"/>
</dbReference>
<dbReference type="CDD" id="cd03794">
    <property type="entry name" value="GT4_WbuB-like"/>
    <property type="match status" value="1"/>
</dbReference>